<dbReference type="PANTHER" id="PTHR43790">
    <property type="entry name" value="CARBOHYDRATE TRANSPORT ATP-BINDING PROTEIN MG119-RELATED"/>
    <property type="match status" value="1"/>
</dbReference>
<evidence type="ECO:0000256" key="1">
    <source>
        <dbReference type="ARBA" id="ARBA00004202"/>
    </source>
</evidence>
<name>A0A2A6E3K1_9BACL</name>
<dbReference type="SUPFAM" id="SSF52540">
    <property type="entry name" value="P-loop containing nucleoside triphosphate hydrolases"/>
    <property type="match status" value="2"/>
</dbReference>
<evidence type="ECO:0000256" key="6">
    <source>
        <dbReference type="ARBA" id="ARBA00022741"/>
    </source>
</evidence>
<dbReference type="GO" id="GO:0005524">
    <property type="term" value="F:ATP binding"/>
    <property type="evidence" value="ECO:0007669"/>
    <property type="project" value="UniProtKB-KW"/>
</dbReference>
<feature type="domain" description="ABC transporter" evidence="10">
    <location>
        <begin position="2"/>
        <end position="237"/>
    </location>
</feature>
<keyword evidence="3" id="KW-1003">Cell membrane</keyword>
<dbReference type="CDD" id="cd03216">
    <property type="entry name" value="ABC_Carb_Monos_I"/>
    <property type="match status" value="1"/>
</dbReference>
<dbReference type="PROSITE" id="PS00211">
    <property type="entry name" value="ABC_TRANSPORTER_1"/>
    <property type="match status" value="1"/>
</dbReference>
<protein>
    <submittedName>
        <fullName evidence="11">D-xylose ABC transporter ATP-binding protein</fullName>
    </submittedName>
</protein>
<dbReference type="PROSITE" id="PS50893">
    <property type="entry name" value="ABC_TRANSPORTER_2"/>
    <property type="match status" value="2"/>
</dbReference>
<dbReference type="EMBL" id="MOXJ01000002">
    <property type="protein sequence ID" value="PDO11553.1"/>
    <property type="molecule type" value="Genomic_DNA"/>
</dbReference>
<keyword evidence="9" id="KW-0472">Membrane</keyword>
<comment type="caution">
    <text evidence="11">The sequence shown here is derived from an EMBL/GenBank/DDBJ whole genome shotgun (WGS) entry which is preliminary data.</text>
</comment>
<dbReference type="InterPro" id="IPR050107">
    <property type="entry name" value="ABC_carbohydrate_import_ATPase"/>
</dbReference>
<keyword evidence="2" id="KW-0813">Transport</keyword>
<proteinExistence type="predicted"/>
<evidence type="ECO:0000256" key="3">
    <source>
        <dbReference type="ARBA" id="ARBA00022475"/>
    </source>
</evidence>
<dbReference type="Proteomes" id="UP000243688">
    <property type="component" value="Unassembled WGS sequence"/>
</dbReference>
<dbReference type="GO" id="GO:0005886">
    <property type="term" value="C:plasma membrane"/>
    <property type="evidence" value="ECO:0007669"/>
    <property type="project" value="UniProtKB-SubCell"/>
</dbReference>
<dbReference type="InterPro" id="IPR027417">
    <property type="entry name" value="P-loop_NTPase"/>
</dbReference>
<evidence type="ECO:0000256" key="8">
    <source>
        <dbReference type="ARBA" id="ARBA00022967"/>
    </source>
</evidence>
<evidence type="ECO:0000313" key="12">
    <source>
        <dbReference type="Proteomes" id="UP000243688"/>
    </source>
</evidence>
<evidence type="ECO:0000256" key="9">
    <source>
        <dbReference type="ARBA" id="ARBA00023136"/>
    </source>
</evidence>
<gene>
    <name evidence="11" type="ORF">BLM47_01855</name>
</gene>
<dbReference type="SMART" id="SM00382">
    <property type="entry name" value="AAA"/>
    <property type="match status" value="2"/>
</dbReference>
<evidence type="ECO:0000313" key="11">
    <source>
        <dbReference type="EMBL" id="PDO11553.1"/>
    </source>
</evidence>
<dbReference type="PANTHER" id="PTHR43790:SF1">
    <property type="entry name" value="XYLOSE IMPORT ATP-BINDING PROTEIN XYLG"/>
    <property type="match status" value="1"/>
</dbReference>
<comment type="subcellular location">
    <subcellularLocation>
        <location evidence="1">Cell membrane</location>
        <topology evidence="1">Peripheral membrane protein</topology>
    </subcellularLocation>
</comment>
<dbReference type="CDD" id="cd03215">
    <property type="entry name" value="ABC_Carb_Monos_II"/>
    <property type="match status" value="1"/>
</dbReference>
<keyword evidence="5" id="KW-0677">Repeat</keyword>
<dbReference type="GO" id="GO:0016887">
    <property type="term" value="F:ATP hydrolysis activity"/>
    <property type="evidence" value="ECO:0007669"/>
    <property type="project" value="InterPro"/>
</dbReference>
<sequence>MVDITKTFPGVRALDRVTLRARRGEIHAICGENGAGKSTLMKILSGYYPVGTYEGVIRIGGVDCAFRSIRDAERAGVAIIHQELALVRELSVADNLLLGHERVRAGLIRRAETYATARFWLEKVGLSDVDPREKVGLLGVGKQQLVEIAKALSKRASILILDEPTAALTEAETERLHRMLIQLKGEGVTCLYISHRLGEVFRIADTVTVLRDGRTVGTHPAGGLTEDRVIAMMVGRELTERFPPPEGGVGEVAFCVERWSVRDPGRPGGYCVRDVGFEVRAGEVVGIAGLMGSGRTELAMSLFGAFGDRATGNMYVGGRPCSVRSPQEAIASGIALVTEDRKRYGLVPTMNVRANMTLASIGRFARFGLIRTREEGAAAREYAELFQIRLPSFDSPVLTLSGGNQQKVLLARALLTRPRVLVLDEPTRGVDVGAKYEIYRLVRRFARDGAAVVLISSELPEVLGMSDRVLVMREGRLVGELHRGEATQEAVMRLAAGGMPA</sequence>
<evidence type="ECO:0000256" key="4">
    <source>
        <dbReference type="ARBA" id="ARBA00022597"/>
    </source>
</evidence>
<keyword evidence="6" id="KW-0547">Nucleotide-binding</keyword>
<accession>A0A2A6E3K1</accession>
<keyword evidence="8" id="KW-1278">Translocase</keyword>
<dbReference type="AlphaFoldDB" id="A0A2A6E3K1"/>
<keyword evidence="7 11" id="KW-0067">ATP-binding</keyword>
<feature type="domain" description="ABC transporter" evidence="10">
    <location>
        <begin position="256"/>
        <end position="499"/>
    </location>
</feature>
<evidence type="ECO:0000256" key="5">
    <source>
        <dbReference type="ARBA" id="ARBA00022737"/>
    </source>
</evidence>
<evidence type="ECO:0000256" key="7">
    <source>
        <dbReference type="ARBA" id="ARBA00022840"/>
    </source>
</evidence>
<reference evidence="11 12" key="1">
    <citation type="submission" date="2016-12" db="EMBL/GenBank/DDBJ databases">
        <title>Candidatus Reconcilibacillus cellulovorans genome.</title>
        <authorList>
            <person name="Kolinko S."/>
            <person name="Wu Y.-W."/>
            <person name="Tachea F."/>
            <person name="Denzel E."/>
            <person name="Hiras J."/>
            <person name="Baecker N."/>
            <person name="Chan L.J."/>
            <person name="Eichorst S.A."/>
            <person name="Frey D."/>
            <person name="Adams P.D."/>
            <person name="Pray T."/>
            <person name="Tanjore D."/>
            <person name="Petzold C.J."/>
            <person name="Gladden J.M."/>
            <person name="Simmons B.A."/>
            <person name="Singer S.W."/>
        </authorList>
    </citation>
    <scope>NUCLEOTIDE SEQUENCE [LARGE SCALE GENOMIC DNA]</scope>
    <source>
        <strain evidence="11">JTherm</strain>
    </source>
</reference>
<dbReference type="InterPro" id="IPR017871">
    <property type="entry name" value="ABC_transporter-like_CS"/>
</dbReference>
<organism evidence="11 12">
    <name type="scientific">Candidatus Reconcilbacillus cellulovorans</name>
    <dbReference type="NCBI Taxonomy" id="1906605"/>
    <lineage>
        <taxon>Bacteria</taxon>
        <taxon>Bacillati</taxon>
        <taxon>Bacillota</taxon>
        <taxon>Bacilli</taxon>
        <taxon>Bacillales</taxon>
        <taxon>Paenibacillaceae</taxon>
        <taxon>Candidatus Reconcilbacillus</taxon>
    </lineage>
</organism>
<evidence type="ECO:0000259" key="10">
    <source>
        <dbReference type="PROSITE" id="PS50893"/>
    </source>
</evidence>
<evidence type="ECO:0000256" key="2">
    <source>
        <dbReference type="ARBA" id="ARBA00022448"/>
    </source>
</evidence>
<dbReference type="Gene3D" id="3.40.50.300">
    <property type="entry name" value="P-loop containing nucleotide triphosphate hydrolases"/>
    <property type="match status" value="2"/>
</dbReference>
<keyword evidence="4" id="KW-0762">Sugar transport</keyword>
<dbReference type="FunFam" id="3.40.50.300:FF:000127">
    <property type="entry name" value="Ribose import ATP-binding protein RbsA"/>
    <property type="match status" value="1"/>
</dbReference>
<dbReference type="InterPro" id="IPR003593">
    <property type="entry name" value="AAA+_ATPase"/>
</dbReference>
<dbReference type="Pfam" id="PF00005">
    <property type="entry name" value="ABC_tran"/>
    <property type="match status" value="2"/>
</dbReference>
<dbReference type="InterPro" id="IPR003439">
    <property type="entry name" value="ABC_transporter-like_ATP-bd"/>
</dbReference>